<keyword evidence="6 7" id="KW-0539">Nucleus</keyword>
<sequence length="581" mass="64247">MIHMGITECADWNLREYVRGLTLAQVVELSGIPSEERAKTMLISLGIMECADWKHLPDLRPPTNDPGDDDLTDEDENAPSTMLAPDLGRDDAAATERDGFWEDIAPTQLTAPEGVEEEEVDDEEDHAFTEKTKTPPVPRLTPEVAKSHTMEQLRDMYNYKYVTHVKMMMSRNGITECADCICVRGFWTPKCTAELAKTLPGRRLAPEVAESHTMEQLRDMYNCNDVAHVKSMMTRNGITECADWICVRGRWTPKCTAGLAKMLTLAEMQVMYDLSEPVVKAALIQRGITQCADWTAPPVQAVATPQPLTLPGKQIEPAAAPRLTIAAAHDKSAGAQPSYQAPVYNKNPDGTKNSILAVDPPLLDFGPIASDDVGDHLVTIKNTNKEMPVDFTAPRIKFFKTTPSSGVIPAGQQVSVVVRYEPKNLGAHGERLAINALGVNGEIIQTTTLIVKGVSPQGPSARANSLVSRPHLERSARWNPTPAQLARLEELFLTGMGTPKREQRTQITEELAKLGPINEANVFNWFKNKKSKMKRDASQKGGHEKENASSRVFTPRDYTLLELMQRKPRVNDDDADASFRS</sequence>
<feature type="domain" description="Homeobox" evidence="9">
    <location>
        <begin position="471"/>
        <end position="536"/>
    </location>
</feature>
<feature type="compositionally biased region" description="Acidic residues" evidence="8">
    <location>
        <begin position="66"/>
        <end position="77"/>
    </location>
</feature>
<keyword evidence="5" id="KW-0966">Cell projection</keyword>
<evidence type="ECO:0000259" key="9">
    <source>
        <dbReference type="PROSITE" id="PS50071"/>
    </source>
</evidence>
<proteinExistence type="predicted"/>
<keyword evidence="3" id="KW-0963">Cytoplasm</keyword>
<gene>
    <name evidence="10" type="ORF">MICPUCDRAFT_47224</name>
</gene>
<evidence type="ECO:0000256" key="1">
    <source>
        <dbReference type="ARBA" id="ARBA00004138"/>
    </source>
</evidence>
<dbReference type="Pfam" id="PF00046">
    <property type="entry name" value="Homeodomain"/>
    <property type="match status" value="1"/>
</dbReference>
<dbReference type="GO" id="GO:0003677">
    <property type="term" value="F:DNA binding"/>
    <property type="evidence" value="ECO:0007669"/>
    <property type="project" value="UniProtKB-UniRule"/>
</dbReference>
<feature type="region of interest" description="Disordered" evidence="8">
    <location>
        <begin position="57"/>
        <end position="89"/>
    </location>
</feature>
<dbReference type="EMBL" id="GG663739">
    <property type="protein sequence ID" value="EEH56837.1"/>
    <property type="molecule type" value="Genomic_DNA"/>
</dbReference>
<feature type="region of interest" description="Disordered" evidence="8">
    <location>
        <begin position="106"/>
        <end position="139"/>
    </location>
</feature>
<dbReference type="KEGG" id="mpp:MICPUCDRAFT_47224"/>
<evidence type="ECO:0000256" key="7">
    <source>
        <dbReference type="RuleBase" id="RU000682"/>
    </source>
</evidence>
<dbReference type="Proteomes" id="UP000001876">
    <property type="component" value="Unassembled WGS sequence"/>
</dbReference>
<evidence type="ECO:0000256" key="3">
    <source>
        <dbReference type="ARBA" id="ARBA00022490"/>
    </source>
</evidence>
<evidence type="ECO:0000256" key="8">
    <source>
        <dbReference type="SAM" id="MobiDB-lite"/>
    </source>
</evidence>
<dbReference type="InterPro" id="IPR013783">
    <property type="entry name" value="Ig-like_fold"/>
</dbReference>
<name>C1MST9_MICPC</name>
<evidence type="ECO:0000256" key="2">
    <source>
        <dbReference type="ARBA" id="ARBA00004496"/>
    </source>
</evidence>
<dbReference type="GO" id="GO:0003700">
    <property type="term" value="F:DNA-binding transcription factor activity"/>
    <property type="evidence" value="ECO:0007669"/>
    <property type="project" value="InterPro"/>
</dbReference>
<dbReference type="SUPFAM" id="SSF46689">
    <property type="entry name" value="Homeodomain-like"/>
    <property type="match status" value="1"/>
</dbReference>
<dbReference type="GO" id="GO:0005634">
    <property type="term" value="C:nucleus"/>
    <property type="evidence" value="ECO:0007669"/>
    <property type="project" value="UniProtKB-SubCell"/>
</dbReference>
<organism evidence="11">
    <name type="scientific">Micromonas pusilla (strain CCMP1545)</name>
    <name type="common">Picoplanktonic green alga</name>
    <dbReference type="NCBI Taxonomy" id="564608"/>
    <lineage>
        <taxon>Eukaryota</taxon>
        <taxon>Viridiplantae</taxon>
        <taxon>Chlorophyta</taxon>
        <taxon>Mamiellophyceae</taxon>
        <taxon>Mamiellales</taxon>
        <taxon>Mamiellaceae</taxon>
        <taxon>Micromonas</taxon>
    </lineage>
</organism>
<dbReference type="OrthoDB" id="6159439at2759"/>
<dbReference type="InterPro" id="IPR053879">
    <property type="entry name" value="HYDIN_VesB_CFA65-like_Ig"/>
</dbReference>
<dbReference type="PROSITE" id="PS50071">
    <property type="entry name" value="HOMEOBOX_2"/>
    <property type="match status" value="1"/>
</dbReference>
<evidence type="ECO:0000313" key="11">
    <source>
        <dbReference type="Proteomes" id="UP000001876"/>
    </source>
</evidence>
<dbReference type="GeneID" id="9683824"/>
<keyword evidence="11" id="KW-1185">Reference proteome</keyword>
<feature type="region of interest" description="Disordered" evidence="8">
    <location>
        <begin position="531"/>
        <end position="553"/>
    </location>
</feature>
<keyword evidence="6 7" id="KW-0238">DNA-binding</keyword>
<accession>C1MST9</accession>
<dbReference type="Gene3D" id="2.60.40.10">
    <property type="entry name" value="Immunoglobulins"/>
    <property type="match status" value="1"/>
</dbReference>
<dbReference type="Gene3D" id="1.10.10.60">
    <property type="entry name" value="Homeodomain-like"/>
    <property type="match status" value="1"/>
</dbReference>
<dbReference type="AlphaFoldDB" id="C1MST9"/>
<dbReference type="SMART" id="SM00389">
    <property type="entry name" value="HOX"/>
    <property type="match status" value="1"/>
</dbReference>
<reference evidence="10 11" key="1">
    <citation type="journal article" date="2009" name="Science">
        <title>Green evolution and dynamic adaptations revealed by genomes of the marine picoeukaryotes Micromonas.</title>
        <authorList>
            <person name="Worden A.Z."/>
            <person name="Lee J.H."/>
            <person name="Mock T."/>
            <person name="Rouze P."/>
            <person name="Simmons M.P."/>
            <person name="Aerts A.L."/>
            <person name="Allen A.E."/>
            <person name="Cuvelier M.L."/>
            <person name="Derelle E."/>
            <person name="Everett M.V."/>
            <person name="Foulon E."/>
            <person name="Grimwood J."/>
            <person name="Gundlach H."/>
            <person name="Henrissat B."/>
            <person name="Napoli C."/>
            <person name="McDonald S.M."/>
            <person name="Parker M.S."/>
            <person name="Rombauts S."/>
            <person name="Salamov A."/>
            <person name="Von Dassow P."/>
            <person name="Badger J.H."/>
            <person name="Coutinho P.M."/>
            <person name="Demir E."/>
            <person name="Dubchak I."/>
            <person name="Gentemann C."/>
            <person name="Eikrem W."/>
            <person name="Gready J.E."/>
            <person name="John U."/>
            <person name="Lanier W."/>
            <person name="Lindquist E.A."/>
            <person name="Lucas S."/>
            <person name="Mayer K.F."/>
            <person name="Moreau H."/>
            <person name="Not F."/>
            <person name="Otillar R."/>
            <person name="Panaud O."/>
            <person name="Pangilinan J."/>
            <person name="Paulsen I."/>
            <person name="Piegu B."/>
            <person name="Poliakov A."/>
            <person name="Robbens S."/>
            <person name="Schmutz J."/>
            <person name="Toulza E."/>
            <person name="Wyss T."/>
            <person name="Zelensky A."/>
            <person name="Zhou K."/>
            <person name="Armbrust E.V."/>
            <person name="Bhattacharya D."/>
            <person name="Goodenough U.W."/>
            <person name="Van de Peer Y."/>
            <person name="Grigoriev I.V."/>
        </authorList>
    </citation>
    <scope>NUCLEOTIDE SEQUENCE [LARGE SCALE GENOMIC DNA]</scope>
    <source>
        <strain evidence="10 11">CCMP1545</strain>
    </source>
</reference>
<feature type="compositionally biased region" description="Basic and acidic residues" evidence="8">
    <location>
        <begin position="534"/>
        <end position="548"/>
    </location>
</feature>
<dbReference type="InterPro" id="IPR044559">
    <property type="entry name" value="WOX13-like"/>
</dbReference>
<evidence type="ECO:0000256" key="6">
    <source>
        <dbReference type="PROSITE-ProRule" id="PRU00108"/>
    </source>
</evidence>
<dbReference type="InterPro" id="IPR009057">
    <property type="entry name" value="Homeodomain-like_sf"/>
</dbReference>
<dbReference type="InterPro" id="IPR001356">
    <property type="entry name" value="HD"/>
</dbReference>
<dbReference type="PANTHER" id="PTHR46777">
    <property type="entry name" value="WUSCHEL-RELATED HOMEOBOX 13"/>
    <property type="match status" value="1"/>
</dbReference>
<feature type="DNA-binding region" description="Homeobox" evidence="6">
    <location>
        <begin position="473"/>
        <end position="537"/>
    </location>
</feature>
<keyword evidence="4" id="KW-0969">Cilium</keyword>
<dbReference type="STRING" id="564608.C1MST9"/>
<protein>
    <submittedName>
        <fullName evidence="10">Predicted protein</fullName>
    </submittedName>
</protein>
<keyword evidence="6 7" id="KW-0371">Homeobox</keyword>
<comment type="subcellular location">
    <subcellularLocation>
        <location evidence="1">Cell projection</location>
        <location evidence="1">Cilium</location>
    </subcellularLocation>
    <subcellularLocation>
        <location evidence="2">Cytoplasm</location>
    </subcellularLocation>
    <subcellularLocation>
        <location evidence="6 7">Nucleus</location>
    </subcellularLocation>
</comment>
<evidence type="ECO:0000313" key="10">
    <source>
        <dbReference type="EMBL" id="EEH56837.1"/>
    </source>
</evidence>
<evidence type="ECO:0000256" key="5">
    <source>
        <dbReference type="ARBA" id="ARBA00023273"/>
    </source>
</evidence>
<evidence type="ECO:0000256" key="4">
    <source>
        <dbReference type="ARBA" id="ARBA00023069"/>
    </source>
</evidence>
<dbReference type="RefSeq" id="XP_003058382.1">
    <property type="nucleotide sequence ID" value="XM_003058336.1"/>
</dbReference>
<dbReference type="Pfam" id="PF22544">
    <property type="entry name" value="HYDIN_VesB_CFA65-like_Ig"/>
    <property type="match status" value="1"/>
</dbReference>
<feature type="compositionally biased region" description="Acidic residues" evidence="8">
    <location>
        <begin position="114"/>
        <end position="125"/>
    </location>
</feature>
<dbReference type="PANTHER" id="PTHR46777:SF5">
    <property type="entry name" value="WUSCHEL-RELATED HOMEOBOX 13"/>
    <property type="match status" value="1"/>
</dbReference>